<name>Q1YMP9_AURMS</name>
<dbReference type="Gene3D" id="2.30.30.40">
    <property type="entry name" value="SH3 Domains"/>
    <property type="match status" value="1"/>
</dbReference>
<feature type="signal peptide" evidence="2">
    <location>
        <begin position="1"/>
        <end position="23"/>
    </location>
</feature>
<dbReference type="Pfam" id="PF02974">
    <property type="entry name" value="Inh"/>
    <property type="match status" value="1"/>
</dbReference>
<gene>
    <name evidence="4" type="ORF">SI859A1_02147</name>
</gene>
<keyword evidence="5" id="KW-1185">Reference proteome</keyword>
<protein>
    <recommendedName>
        <fullName evidence="3">Alkaline proteinase inhibitor/ Outer membrane lipoprotein Omp19 domain-containing protein</fullName>
    </recommendedName>
</protein>
<evidence type="ECO:0000259" key="3">
    <source>
        <dbReference type="Pfam" id="PF02974"/>
    </source>
</evidence>
<dbReference type="SUPFAM" id="SSF50882">
    <property type="entry name" value="beta-Barrel protease inhibitors"/>
    <property type="match status" value="1"/>
</dbReference>
<keyword evidence="1 2" id="KW-0732">Signal</keyword>
<accession>Q1YMP9</accession>
<dbReference type="OrthoDB" id="7846699at2"/>
<organism evidence="4 5">
    <name type="scientific">Aurantimonas manganoxydans (strain ATCC BAA-1229 / DSM 21871 / SI85-9A1)</name>
    <dbReference type="NCBI Taxonomy" id="287752"/>
    <lineage>
        <taxon>Bacteria</taxon>
        <taxon>Pseudomonadati</taxon>
        <taxon>Pseudomonadota</taxon>
        <taxon>Alphaproteobacteria</taxon>
        <taxon>Hyphomicrobiales</taxon>
        <taxon>Aurantimonadaceae</taxon>
        <taxon>Aurantimonas</taxon>
    </lineage>
</organism>
<dbReference type="RefSeq" id="WP_009209973.1">
    <property type="nucleotide sequence ID" value="NZ_BBWP01000057.1"/>
</dbReference>
<dbReference type="InterPro" id="IPR021140">
    <property type="entry name" value="Inh/Omp19"/>
</dbReference>
<reference evidence="4 5" key="1">
    <citation type="journal article" date="2008" name="Appl. Environ. Microbiol.">
        <title>Genomic insights into Mn(II) oxidation by the marine alphaproteobacterium Aurantimonas sp. strain SI85-9A1.</title>
        <authorList>
            <person name="Dick G.J."/>
            <person name="Podell S."/>
            <person name="Johnson H.A."/>
            <person name="Rivera-Espinoza Y."/>
            <person name="Bernier-Latmani R."/>
            <person name="McCarthy J.K."/>
            <person name="Torpey J.W."/>
            <person name="Clement B.G."/>
            <person name="Gaasterland T."/>
            <person name="Tebo B.M."/>
        </authorList>
    </citation>
    <scope>NUCLEOTIDE SEQUENCE [LARGE SCALE GENOMIC DNA]</scope>
    <source>
        <strain evidence="4 5">SI85-9A1</strain>
    </source>
</reference>
<feature type="chain" id="PRO_5004198083" description="Alkaline proteinase inhibitor/ Outer membrane lipoprotein Omp19 domain-containing protein" evidence="2">
    <location>
        <begin position="24"/>
        <end position="243"/>
    </location>
</feature>
<proteinExistence type="predicted"/>
<dbReference type="EMBL" id="AAPJ01000001">
    <property type="protein sequence ID" value="EAS51332.1"/>
    <property type="molecule type" value="Genomic_DNA"/>
</dbReference>
<evidence type="ECO:0000256" key="1">
    <source>
        <dbReference type="ARBA" id="ARBA00022729"/>
    </source>
</evidence>
<evidence type="ECO:0000313" key="5">
    <source>
        <dbReference type="Proteomes" id="UP000000321"/>
    </source>
</evidence>
<dbReference type="Gene3D" id="2.40.128.10">
    <property type="match status" value="1"/>
</dbReference>
<dbReference type="InterPro" id="IPR016085">
    <property type="entry name" value="Protease_inh_B-barrel_dom"/>
</dbReference>
<evidence type="ECO:0000313" key="4">
    <source>
        <dbReference type="EMBL" id="EAS51332.1"/>
    </source>
</evidence>
<dbReference type="Proteomes" id="UP000000321">
    <property type="component" value="Unassembled WGS sequence"/>
</dbReference>
<dbReference type="AlphaFoldDB" id="Q1YMP9"/>
<evidence type="ECO:0000256" key="2">
    <source>
        <dbReference type="SAM" id="SignalP"/>
    </source>
</evidence>
<dbReference type="GO" id="GO:0004866">
    <property type="term" value="F:endopeptidase inhibitor activity"/>
    <property type="evidence" value="ECO:0007669"/>
    <property type="project" value="InterPro"/>
</dbReference>
<comment type="caution">
    <text evidence="4">The sequence shown here is derived from an EMBL/GenBank/DDBJ whole genome shotgun (WGS) entry which is preliminary data.</text>
</comment>
<dbReference type="BioCyc" id="AURANTIMONAS:SI859A1_02147-MONOMER"/>
<feature type="domain" description="Alkaline proteinase inhibitor/ Outer membrane lipoprotein Omp19" evidence="3">
    <location>
        <begin position="32"/>
        <end position="121"/>
    </location>
</feature>
<sequence>MNIMNIAGLSLVMALAGHSAAKAQSESDFVAAFSGDWQTLDPAYSDGGACRVSLASEKSGANYALTARNCGGDLAGIGGWGIVGKQLALLGADDQVLARMGGNQIRMSGDTETGKALVFERIRETAVAPARPVNDEECVFYGYTASCAKPEDFVQPESAAPGEAAKASVLVRLNARAEARPDAPIVSTIPANTCVVVDQCTTASDGLWCKAQVASYTGWIPQKAVRQGRWPVLTFAGQCQMVN</sequence>
<dbReference type="HOGENOM" id="CLU_1141551_0_0_5"/>